<evidence type="ECO:0000313" key="4">
    <source>
        <dbReference type="Proteomes" id="UP000588051"/>
    </source>
</evidence>
<dbReference type="PROSITE" id="PS50206">
    <property type="entry name" value="RHODANESE_3"/>
    <property type="match status" value="1"/>
</dbReference>
<dbReference type="PANTHER" id="PTHR30401:SF0">
    <property type="entry name" value="TRNA 2-SELENOURIDINE SYNTHASE"/>
    <property type="match status" value="1"/>
</dbReference>
<name>A0A850QH38_9BURK</name>
<evidence type="ECO:0000313" key="3">
    <source>
        <dbReference type="EMBL" id="NVO76693.1"/>
    </source>
</evidence>
<reference evidence="3 4" key="1">
    <citation type="submission" date="2020-06" db="EMBL/GenBank/DDBJ databases">
        <authorList>
            <person name="Qiu C."/>
            <person name="Liu Z."/>
        </authorList>
    </citation>
    <scope>NUCLEOTIDE SEQUENCE [LARGE SCALE GENOMIC DNA]</scope>
    <source>
        <strain evidence="3 4">EM 1</strain>
    </source>
</reference>
<protein>
    <submittedName>
        <fullName evidence="3">tRNA 2-selenouridine(34) synthase MnmH</fullName>
    </submittedName>
</protein>
<dbReference type="GO" id="GO:0002098">
    <property type="term" value="P:tRNA wobble uridine modification"/>
    <property type="evidence" value="ECO:0007669"/>
    <property type="project" value="InterPro"/>
</dbReference>
<accession>A0A850QH38</accession>
<dbReference type="EMBL" id="JABXYJ010000001">
    <property type="protein sequence ID" value="NVO76693.1"/>
    <property type="molecule type" value="Genomic_DNA"/>
</dbReference>
<feature type="domain" description="Rhodanese" evidence="2">
    <location>
        <begin position="21"/>
        <end position="138"/>
    </location>
</feature>
<proteinExistence type="predicted"/>
<keyword evidence="4" id="KW-1185">Reference proteome</keyword>
<dbReference type="SUPFAM" id="SSF52821">
    <property type="entry name" value="Rhodanese/Cell cycle control phosphatase"/>
    <property type="match status" value="1"/>
</dbReference>
<dbReference type="SMART" id="SM00450">
    <property type="entry name" value="RHOD"/>
    <property type="match status" value="1"/>
</dbReference>
<dbReference type="Proteomes" id="UP000588051">
    <property type="component" value="Unassembled WGS sequence"/>
</dbReference>
<evidence type="ECO:0000256" key="1">
    <source>
        <dbReference type="ARBA" id="ARBA00023266"/>
    </source>
</evidence>
<evidence type="ECO:0000259" key="2">
    <source>
        <dbReference type="PROSITE" id="PS50206"/>
    </source>
</evidence>
<gene>
    <name evidence="3" type="primary">mnmH</name>
    <name evidence="3" type="ORF">HV832_02430</name>
</gene>
<dbReference type="InterPro" id="IPR036873">
    <property type="entry name" value="Rhodanese-like_dom_sf"/>
</dbReference>
<dbReference type="RefSeq" id="WP_176801936.1">
    <property type="nucleotide sequence ID" value="NZ_JABXYJ010000001.1"/>
</dbReference>
<dbReference type="NCBIfam" id="TIGR03167">
    <property type="entry name" value="tRNA_sel_U_synt"/>
    <property type="match status" value="1"/>
</dbReference>
<keyword evidence="1" id="KW-0711">Selenium</keyword>
<dbReference type="InterPro" id="IPR017582">
    <property type="entry name" value="SelU"/>
</dbReference>
<dbReference type="GO" id="GO:0043828">
    <property type="term" value="F:tRNA 2-selenouridine synthase activity"/>
    <property type="evidence" value="ECO:0007669"/>
    <property type="project" value="InterPro"/>
</dbReference>
<dbReference type="AlphaFoldDB" id="A0A850QH38"/>
<comment type="caution">
    <text evidence="3">The sequence shown here is derived from an EMBL/GenBank/DDBJ whole genome shotgun (WGS) entry which is preliminary data.</text>
</comment>
<organism evidence="3 4">
    <name type="scientific">Undibacterium oligocarboniphilum</name>
    <dbReference type="NCBI Taxonomy" id="666702"/>
    <lineage>
        <taxon>Bacteria</taxon>
        <taxon>Pseudomonadati</taxon>
        <taxon>Pseudomonadota</taxon>
        <taxon>Betaproteobacteria</taxon>
        <taxon>Burkholderiales</taxon>
        <taxon>Oxalobacteraceae</taxon>
        <taxon>Undibacterium</taxon>
    </lineage>
</organism>
<dbReference type="NCBIfam" id="NF008752">
    <property type="entry name" value="PRK11784.1-4"/>
    <property type="match status" value="1"/>
</dbReference>
<sequence>MKYPAISTIDQVISELAHFDTIIDVRSPSEYAEDHLPGAINCPVLNDEERVRVGTLYKQVGSFEAKRLGAGLVAMNISKHLATTLAQQPRQWRPLIYCWRGGNRSGSMAHILAKIGWPVTQLDGGYKAYRNLVNQQLTELVDGIQWRVLCGPTGSGKSRLLNCLEQMGEQVLDLEGLACHKGSVLGDIPSQKQPSQKYFETLLWEKLRTFDKTKKVYVEAESKKVGNLRVPESIMTNIRKAACISLEPSIEYRVQFLMEDYPHFIQQPEKLNQQLDYLTHLHGKEKIQQWKEWAHAGTIEKLVTDLLQLHYDPGYNKSIRRNFIQFPHATCINLARLTEENLQQAADFIRKNT</sequence>
<dbReference type="InterPro" id="IPR001763">
    <property type="entry name" value="Rhodanese-like_dom"/>
</dbReference>
<dbReference type="NCBIfam" id="NF008750">
    <property type="entry name" value="PRK11784.1-2"/>
    <property type="match status" value="1"/>
</dbReference>
<dbReference type="InterPro" id="IPR058840">
    <property type="entry name" value="AAA_SelU"/>
</dbReference>
<dbReference type="Gene3D" id="3.40.250.10">
    <property type="entry name" value="Rhodanese-like domain"/>
    <property type="match status" value="1"/>
</dbReference>
<dbReference type="Pfam" id="PF00581">
    <property type="entry name" value="Rhodanese"/>
    <property type="match status" value="1"/>
</dbReference>
<dbReference type="PANTHER" id="PTHR30401">
    <property type="entry name" value="TRNA 2-SELENOURIDINE SYNTHASE"/>
    <property type="match status" value="1"/>
</dbReference>
<dbReference type="Pfam" id="PF26341">
    <property type="entry name" value="AAA_SelU"/>
    <property type="match status" value="1"/>
</dbReference>